<reference evidence="1 2" key="1">
    <citation type="submission" date="2018-08" db="EMBL/GenBank/DDBJ databases">
        <title>A genome reference for cultivated species of the human gut microbiota.</title>
        <authorList>
            <person name="Zou Y."/>
            <person name="Xue W."/>
            <person name="Luo G."/>
        </authorList>
    </citation>
    <scope>NUCLEOTIDE SEQUENCE [LARGE SCALE GENOMIC DNA]</scope>
    <source>
        <strain evidence="1 2">AM23-3</strain>
    </source>
</reference>
<organism evidence="1 2">
    <name type="scientific">Coprococcus comes</name>
    <dbReference type="NCBI Taxonomy" id="410072"/>
    <lineage>
        <taxon>Bacteria</taxon>
        <taxon>Bacillati</taxon>
        <taxon>Bacillota</taxon>
        <taxon>Clostridia</taxon>
        <taxon>Lachnospirales</taxon>
        <taxon>Lachnospiraceae</taxon>
        <taxon>Coprococcus</taxon>
    </lineage>
</organism>
<dbReference type="AlphaFoldDB" id="A0A414QBC7"/>
<evidence type="ECO:0000313" key="2">
    <source>
        <dbReference type="Proteomes" id="UP000284579"/>
    </source>
</evidence>
<dbReference type="Proteomes" id="UP000284579">
    <property type="component" value="Unassembled WGS sequence"/>
</dbReference>
<proteinExistence type="predicted"/>
<sequence length="139" mass="15543">MSKLNIDMIREIKNNHPAVPEPFLNESKLLDVEEDCRKAFLSSRTGRLGAFGKAFHSFIEAPSGDLVSAYILAIDSEDERKADVLLRFYTAPGERAVLLYRDTIAFASETMPEPGDTVTVKSSRELSKDVMLNHRLQIG</sequence>
<dbReference type="EMBL" id="QRHO01000082">
    <property type="protein sequence ID" value="RHF78078.1"/>
    <property type="molecule type" value="Genomic_DNA"/>
</dbReference>
<dbReference type="RefSeq" id="WP_118199897.1">
    <property type="nucleotide sequence ID" value="NZ_QRHO01000082.1"/>
</dbReference>
<comment type="caution">
    <text evidence="1">The sequence shown here is derived from an EMBL/GenBank/DDBJ whole genome shotgun (WGS) entry which is preliminary data.</text>
</comment>
<protein>
    <submittedName>
        <fullName evidence="1">Uncharacterized protein</fullName>
    </submittedName>
</protein>
<gene>
    <name evidence="1" type="ORF">DW656_17855</name>
</gene>
<evidence type="ECO:0000313" key="1">
    <source>
        <dbReference type="EMBL" id="RHF78078.1"/>
    </source>
</evidence>
<name>A0A414QBC7_9FIRM</name>
<accession>A0A414QBC7</accession>